<dbReference type="Gene3D" id="3.90.1150.200">
    <property type="match status" value="1"/>
</dbReference>
<dbReference type="EMBL" id="SNYC01000003">
    <property type="protein sequence ID" value="TDQ11282.1"/>
    <property type="molecule type" value="Genomic_DNA"/>
</dbReference>
<proteinExistence type="predicted"/>
<dbReference type="InterPro" id="IPR014922">
    <property type="entry name" value="YdhG-like"/>
</dbReference>
<dbReference type="Pfam" id="PF08818">
    <property type="entry name" value="DUF1801"/>
    <property type="match status" value="1"/>
</dbReference>
<accession>A0A4R6SZ04</accession>
<dbReference type="Proteomes" id="UP000295620">
    <property type="component" value="Unassembled WGS sequence"/>
</dbReference>
<gene>
    <name evidence="2" type="ORF">ATK78_0400</name>
</gene>
<dbReference type="AlphaFoldDB" id="A0A4R6SZ04"/>
<evidence type="ECO:0000259" key="1">
    <source>
        <dbReference type="Pfam" id="PF08818"/>
    </source>
</evidence>
<feature type="domain" description="YdhG-like" evidence="1">
    <location>
        <begin position="26"/>
        <end position="132"/>
    </location>
</feature>
<reference evidence="2 3" key="1">
    <citation type="submission" date="2019-03" db="EMBL/GenBank/DDBJ databases">
        <title>Genomic Encyclopedia of Archaeal and Bacterial Type Strains, Phase II (KMG-II): from individual species to whole genera.</title>
        <authorList>
            <person name="Goeker M."/>
        </authorList>
    </citation>
    <scope>NUCLEOTIDE SEQUENCE [LARGE SCALE GENOMIC DNA]</scope>
    <source>
        <strain evidence="2 3">DSM 19035</strain>
    </source>
</reference>
<keyword evidence="3" id="KW-1185">Reference proteome</keyword>
<dbReference type="SUPFAM" id="SSF159888">
    <property type="entry name" value="YdhG-like"/>
    <property type="match status" value="1"/>
</dbReference>
<dbReference type="RefSeq" id="WP_133574364.1">
    <property type="nucleotide sequence ID" value="NZ_SNYC01000003.1"/>
</dbReference>
<dbReference type="OrthoDB" id="9811812at2"/>
<protein>
    <submittedName>
        <fullName evidence="2">Uncharacterized protein DUF1801</fullName>
    </submittedName>
</protein>
<name>A0A4R6SZ04_9SPHI</name>
<sequence length="136" mass="15576">MVKTKDINDTEGVDLYIKKLAPELAAIIETIRQLILNTDPLIDERIKWNSPSYFYTGDMKPFDPKTYKRDLVVFNLRNDQITLVFPTGAKIKDSGNLPGINTKDGRKIITIKDVADVTVKKEALQHLIKEWIKMTD</sequence>
<evidence type="ECO:0000313" key="2">
    <source>
        <dbReference type="EMBL" id="TDQ11282.1"/>
    </source>
</evidence>
<evidence type="ECO:0000313" key="3">
    <source>
        <dbReference type="Proteomes" id="UP000295620"/>
    </source>
</evidence>
<organism evidence="2 3">
    <name type="scientific">Pedobacter metabolipauper</name>
    <dbReference type="NCBI Taxonomy" id="425513"/>
    <lineage>
        <taxon>Bacteria</taxon>
        <taxon>Pseudomonadati</taxon>
        <taxon>Bacteroidota</taxon>
        <taxon>Sphingobacteriia</taxon>
        <taxon>Sphingobacteriales</taxon>
        <taxon>Sphingobacteriaceae</taxon>
        <taxon>Pedobacter</taxon>
    </lineage>
</organism>
<comment type="caution">
    <text evidence="2">The sequence shown here is derived from an EMBL/GenBank/DDBJ whole genome shotgun (WGS) entry which is preliminary data.</text>
</comment>